<sequence>MRIPADNDERENFYLEIIEKCLVSRDERKGDCSSLRSWYLFGAGPEESPAAFNKINPHIDQLTSFLYSAETTRFSVNIGADVNVGQHTMIPKLTQALNDEWLNSNCDQVFSTALTWSLVYNTTFLKLIYNNGIHPYMVEPSAIGVLREDTPYTDRQEALVQIYYITRSELMSRLYSHPKRESILRRITAGYNPPQSDIPEGVDRIVMSQTNPTIYGTVNLDLYGMNRYKARVAEDTVEMRELWIWNDELMDYQVVTIASPDIIIYDRPGESVFLKGELPFIQICPNPLYDYYWGASEVSKLMFLQQMRNRRMTEILDLLSKQVSPPTALMGFSGILDEKNFALNRAGGLLSTDMPNAKVEKLAPTIPQDLYASIREIDQMFEEASGIGNVLQGKGESGVRSAGHASQLARLGSSRAKKRALIAEDSLEKVATLYLKLMQVYDNTHFLDENSIPFIAEQFTKNFTVKVDAHSNSPIFTEDLRQLAFNLFKAQAIDKESLLDLLEPPMKQQLKDRLKVMEKKQEKEKAQQAMQPKPAKPDLKSVGGE</sequence>
<dbReference type="InterPro" id="IPR056909">
    <property type="entry name" value="SU10_portal"/>
</dbReference>
<evidence type="ECO:0000313" key="2">
    <source>
        <dbReference type="EMBL" id="CAB4151876.1"/>
    </source>
</evidence>
<dbReference type="EMBL" id="LR797416">
    <property type="protein sequence ID" value="CAB4214827.1"/>
    <property type="molecule type" value="Genomic_DNA"/>
</dbReference>
<organism evidence="3">
    <name type="scientific">uncultured Caudovirales phage</name>
    <dbReference type="NCBI Taxonomy" id="2100421"/>
    <lineage>
        <taxon>Viruses</taxon>
        <taxon>Duplodnaviria</taxon>
        <taxon>Heunggongvirae</taxon>
        <taxon>Uroviricota</taxon>
        <taxon>Caudoviricetes</taxon>
        <taxon>Peduoviridae</taxon>
        <taxon>Maltschvirus</taxon>
        <taxon>Maltschvirus maltsch</taxon>
    </lineage>
</organism>
<feature type="compositionally biased region" description="Basic and acidic residues" evidence="1">
    <location>
        <begin position="514"/>
        <end position="526"/>
    </location>
</feature>
<accession>A0A6J5PR45</accession>
<evidence type="ECO:0000313" key="3">
    <source>
        <dbReference type="EMBL" id="CAB4172476.1"/>
    </source>
</evidence>
<evidence type="ECO:0000313" key="5">
    <source>
        <dbReference type="EMBL" id="CAB4202899.1"/>
    </source>
</evidence>
<dbReference type="EMBL" id="LR797322">
    <property type="protein sequence ID" value="CAB4202899.1"/>
    <property type="molecule type" value="Genomic_DNA"/>
</dbReference>
<dbReference type="EMBL" id="LR796570">
    <property type="protein sequence ID" value="CAB4151876.1"/>
    <property type="molecule type" value="Genomic_DNA"/>
</dbReference>
<gene>
    <name evidence="4" type="ORF">UFOVP1104_34</name>
    <name evidence="5" type="ORF">UFOVP1371_47</name>
    <name evidence="6" type="ORF">UFOVP1468_55</name>
    <name evidence="7" type="ORF">UFOVP1555_5</name>
    <name evidence="2" type="ORF">UFOVP596_38</name>
    <name evidence="3" type="ORF">UFOVP938_6</name>
</gene>
<protein>
    <recommendedName>
        <fullName evidence="8">Portal protein</fullName>
    </recommendedName>
</protein>
<evidence type="ECO:0000256" key="1">
    <source>
        <dbReference type="SAM" id="MobiDB-lite"/>
    </source>
</evidence>
<dbReference type="EMBL" id="LR796883">
    <property type="protein sequence ID" value="CAB4172476.1"/>
    <property type="molecule type" value="Genomic_DNA"/>
</dbReference>
<reference evidence="3" key="1">
    <citation type="submission" date="2020-05" db="EMBL/GenBank/DDBJ databases">
        <authorList>
            <person name="Chiriac C."/>
            <person name="Salcher M."/>
            <person name="Ghai R."/>
            <person name="Kavagutti S V."/>
        </authorList>
    </citation>
    <scope>NUCLEOTIDE SEQUENCE</scope>
</reference>
<dbReference type="Pfam" id="PF23899">
    <property type="entry name" value="SU10_portal"/>
    <property type="match status" value="1"/>
</dbReference>
<dbReference type="EMBL" id="LR798399">
    <property type="protein sequence ID" value="CAB5229221.1"/>
    <property type="molecule type" value="Genomic_DNA"/>
</dbReference>
<evidence type="ECO:0000313" key="7">
    <source>
        <dbReference type="EMBL" id="CAB5229221.1"/>
    </source>
</evidence>
<evidence type="ECO:0008006" key="8">
    <source>
        <dbReference type="Google" id="ProtNLM"/>
    </source>
</evidence>
<proteinExistence type="predicted"/>
<feature type="region of interest" description="Disordered" evidence="1">
    <location>
        <begin position="514"/>
        <end position="545"/>
    </location>
</feature>
<evidence type="ECO:0000313" key="6">
    <source>
        <dbReference type="EMBL" id="CAB4214827.1"/>
    </source>
</evidence>
<name>A0A6J5PR45_9CAUD</name>
<dbReference type="EMBL" id="LR797047">
    <property type="protein sequence ID" value="CAB4183594.1"/>
    <property type="molecule type" value="Genomic_DNA"/>
</dbReference>
<evidence type="ECO:0000313" key="4">
    <source>
        <dbReference type="EMBL" id="CAB4183594.1"/>
    </source>
</evidence>